<dbReference type="GO" id="GO:0007165">
    <property type="term" value="P:signal transduction"/>
    <property type="evidence" value="ECO:0007669"/>
    <property type="project" value="TreeGrafter"/>
</dbReference>
<keyword evidence="4" id="KW-1185">Reference proteome</keyword>
<feature type="region of interest" description="Disordered" evidence="2">
    <location>
        <begin position="489"/>
        <end position="517"/>
    </location>
</feature>
<organism evidence="3 4">
    <name type="scientific">Erythroxylum novogranatense</name>
    <dbReference type="NCBI Taxonomy" id="1862640"/>
    <lineage>
        <taxon>Eukaryota</taxon>
        <taxon>Viridiplantae</taxon>
        <taxon>Streptophyta</taxon>
        <taxon>Embryophyta</taxon>
        <taxon>Tracheophyta</taxon>
        <taxon>Spermatophyta</taxon>
        <taxon>Magnoliopsida</taxon>
        <taxon>eudicotyledons</taxon>
        <taxon>Gunneridae</taxon>
        <taxon>Pentapetalae</taxon>
        <taxon>rosids</taxon>
        <taxon>fabids</taxon>
        <taxon>Malpighiales</taxon>
        <taxon>Erythroxylaceae</taxon>
        <taxon>Erythroxylum</taxon>
    </lineage>
</organism>
<name>A0AAV8SYV8_9ROSI</name>
<gene>
    <name evidence="3" type="ORF">K2173_006839</name>
</gene>
<dbReference type="AlphaFoldDB" id="A0AAV8SYV8"/>
<dbReference type="InterPro" id="IPR008862">
    <property type="entry name" value="Tcp11"/>
</dbReference>
<comment type="similarity">
    <text evidence="1">Belongs to the TCP11 family.</text>
</comment>
<accession>A0AAV8SYV8</accession>
<evidence type="ECO:0000256" key="2">
    <source>
        <dbReference type="SAM" id="MobiDB-lite"/>
    </source>
</evidence>
<feature type="compositionally biased region" description="Polar residues" evidence="2">
    <location>
        <begin position="500"/>
        <end position="516"/>
    </location>
</feature>
<evidence type="ECO:0000256" key="1">
    <source>
        <dbReference type="ARBA" id="ARBA00010954"/>
    </source>
</evidence>
<evidence type="ECO:0000313" key="3">
    <source>
        <dbReference type="EMBL" id="KAJ8759319.1"/>
    </source>
</evidence>
<dbReference type="Proteomes" id="UP001159364">
    <property type="component" value="Linkage Group LG07"/>
</dbReference>
<dbReference type="PANTHER" id="PTHR12832:SF11">
    <property type="entry name" value="LD23868P"/>
    <property type="match status" value="1"/>
</dbReference>
<protein>
    <recommendedName>
        <fullName evidence="5">T-complex protein 11</fullName>
    </recommendedName>
</protein>
<sequence length="898" mass="102288">MVHVANSLEQKKINEGGVALSFPANDDVSRSSSPKEFPRRLGHCLLVPPKTSLSAADIDNKLKEADLRRQRFYELLSSKARPKVRRPSNIGLERENLAQRLQAKLSVAKEKRINVLGEAQMRLANQGELQQATKHGVELQFKKQCEQLGTKVKFQVQQAEANIILLKVSTQRRAVESMRQKLAQERKYKECVYEAIYQRAAIERRRTGFLEAERKRTHDRLLKVRQVAWFVCNKREIERERMKDMLDDRLEMKQRAEYLRQRRNLNTHQSSKCWRRIVKLRKTTFSLAKACLSLGNDEKIVKTIPFEDLAHRMELTTTIQTVKAFPILANIDHLLRCVAFPTHKDSSSKVSRGGVKSIKPGNNEAQKLVKLSRYPLLIKIIINGPIRCAKVNESFAGSDCRTFRSQLEAFDKAWYSYLHHFVDWKFEDAKLLERDLVRAACQLELSTTGSGNASKDKALKEQTLLRESVKCPSGVAEVGCMHSLSDMHTKASEKNHMHTKASNRLNSENLQKSSTHLSERSSVSISCNSSSLTESCQRSGNKGGLYFDIDGSFLVKGVDYLPSRNATGITDRGLSLNLMFSENELLVNEIIHKHQSAFTNGLDVAHEDHNSLKDGVLESMKNDDLHFSWVLKLMKEVRDELYEIETIDVDADMAYLRSILEFALITLRKLSAPANDEAMIELHNKILRELGEVPLPGDESKVSYVLSIIKGLHFTCRRFRLILKREISQAQIKLLEPVIRGPASLEYLIISTDMAFANRHGPPVHGQPECPKEPMGLLVRLSLLKLVNRVEGLTLEDLPETLKLNVFRFRTVQFILLFMYIVSQCFERLCKLLDGVEELGLSDIIEKIMSIFSATGDWGVVFNVLWFSGLNMVSVGLLRVSLNRINVELKRELEIVDE</sequence>
<evidence type="ECO:0008006" key="5">
    <source>
        <dbReference type="Google" id="ProtNLM"/>
    </source>
</evidence>
<dbReference type="PANTHER" id="PTHR12832">
    <property type="entry name" value="TESTIS-SPECIFIC PROTEIN PBS13 T-COMPLEX 11"/>
    <property type="match status" value="1"/>
</dbReference>
<dbReference type="EMBL" id="JAIWQS010000007">
    <property type="protein sequence ID" value="KAJ8759319.1"/>
    <property type="molecule type" value="Genomic_DNA"/>
</dbReference>
<reference evidence="3 4" key="1">
    <citation type="submission" date="2021-09" db="EMBL/GenBank/DDBJ databases">
        <title>Genomic insights and catalytic innovation underlie evolution of tropane alkaloids biosynthesis.</title>
        <authorList>
            <person name="Wang Y.-J."/>
            <person name="Tian T."/>
            <person name="Huang J.-P."/>
            <person name="Huang S.-X."/>
        </authorList>
    </citation>
    <scope>NUCLEOTIDE SEQUENCE [LARGE SCALE GENOMIC DNA]</scope>
    <source>
        <strain evidence="3">KIB-2018</strain>
        <tissue evidence="3">Leaf</tissue>
    </source>
</reference>
<evidence type="ECO:0000313" key="4">
    <source>
        <dbReference type="Proteomes" id="UP001159364"/>
    </source>
</evidence>
<proteinExistence type="inferred from homology"/>
<comment type="caution">
    <text evidence="3">The sequence shown here is derived from an EMBL/GenBank/DDBJ whole genome shotgun (WGS) entry which is preliminary data.</text>
</comment>